<feature type="non-terminal residue" evidence="8">
    <location>
        <position position="1"/>
    </location>
</feature>
<dbReference type="SMART" id="SM00811">
    <property type="entry name" value="Alpha_kinase"/>
    <property type="match status" value="1"/>
</dbReference>
<evidence type="ECO:0000256" key="3">
    <source>
        <dbReference type="ARBA" id="ARBA00022741"/>
    </source>
</evidence>
<dbReference type="CDD" id="cd04515">
    <property type="entry name" value="Alpha_kinase"/>
    <property type="match status" value="1"/>
</dbReference>
<dbReference type="GO" id="GO:0004674">
    <property type="term" value="F:protein serine/threonine kinase activity"/>
    <property type="evidence" value="ECO:0007669"/>
    <property type="project" value="UniProtKB-KW"/>
</dbReference>
<dbReference type="GO" id="GO:0005524">
    <property type="term" value="F:ATP binding"/>
    <property type="evidence" value="ECO:0007669"/>
    <property type="project" value="UniProtKB-KW"/>
</dbReference>
<comment type="caution">
    <text evidence="8">The sequence shown here is derived from an EMBL/GenBank/DDBJ whole genome shotgun (WGS) entry which is preliminary data.</text>
</comment>
<evidence type="ECO:0000256" key="4">
    <source>
        <dbReference type="ARBA" id="ARBA00022777"/>
    </source>
</evidence>
<dbReference type="PROSITE" id="PS51158">
    <property type="entry name" value="ALPHA_KINASE"/>
    <property type="match status" value="1"/>
</dbReference>
<feature type="non-terminal residue" evidence="8">
    <location>
        <position position="435"/>
    </location>
</feature>
<dbReference type="EMBL" id="JARJCN010000007">
    <property type="protein sequence ID" value="KAJ7099232.1"/>
    <property type="molecule type" value="Genomic_DNA"/>
</dbReference>
<feature type="region of interest" description="Disordered" evidence="6">
    <location>
        <begin position="121"/>
        <end position="157"/>
    </location>
</feature>
<evidence type="ECO:0000313" key="8">
    <source>
        <dbReference type="EMBL" id="KAJ7099232.1"/>
    </source>
</evidence>
<evidence type="ECO:0000313" key="9">
    <source>
        <dbReference type="Proteomes" id="UP001222325"/>
    </source>
</evidence>
<dbReference type="Pfam" id="PF02816">
    <property type="entry name" value="Alpha_kinase"/>
    <property type="match status" value="1"/>
</dbReference>
<dbReference type="SUPFAM" id="SSF56112">
    <property type="entry name" value="Protein kinase-like (PK-like)"/>
    <property type="match status" value="1"/>
</dbReference>
<keyword evidence="5" id="KW-0067">ATP-binding</keyword>
<dbReference type="InterPro" id="IPR011009">
    <property type="entry name" value="Kinase-like_dom_sf"/>
</dbReference>
<dbReference type="InterPro" id="IPR004166">
    <property type="entry name" value="a-kinase_dom"/>
</dbReference>
<keyword evidence="9" id="KW-1185">Reference proteome</keyword>
<proteinExistence type="predicted"/>
<dbReference type="Gene3D" id="3.20.200.10">
    <property type="entry name" value="MHCK/EF2 kinase"/>
    <property type="match status" value="1"/>
</dbReference>
<dbReference type="Proteomes" id="UP001222325">
    <property type="component" value="Unassembled WGS sequence"/>
</dbReference>
<protein>
    <submittedName>
        <fullName evidence="8">Kinase-like domain-containing protein</fullName>
    </submittedName>
</protein>
<sequence length="435" mass="48180">DLGSSSKKWAVSMYMQDIKSAIVSSINVEWLRNSSVPIDDDEVSIRWFNNRVLDPDTATMTLGEFYSYYSTPSNAPMYLQNVPTMWKHYLKQAKANPFICLEMYLDQGAFDYENMARSATASAAGKRKRGRAPSTSSSTSEREQPMKQARPSGGGMFRPSLFGLSNRAGRSSILKQSEVTFKKITCFTTVSTGACQFVDSGELVVGHILDEPFGSGTMKSAYDLHLPNGEQYVAKRFFKLQDSPAEDTCVSVEDNRVEVEGEIIRLCQGKWFLDAFYRFCKGHKEIIVDLNLEFADAFLAVEVKKPSKASGVIAIAEDGEGLTWLVERKRPTTVIKFSGTLVHQSHRTDLRSATVSAFAHFVYGYSNNSLVFADLQGTPSRVKGKDGLVLFDLMTHTTSGESGVGDFGKAGMRTFLDGHKCTKICRGLAIDSEYP</sequence>
<dbReference type="InterPro" id="IPR051852">
    <property type="entry name" value="Alpha-type_PK"/>
</dbReference>
<dbReference type="AlphaFoldDB" id="A0AAD6XTR8"/>
<name>A0AAD6XTR8_9AGAR</name>
<feature type="domain" description="Alpha-type protein kinase" evidence="7">
    <location>
        <begin position="189"/>
        <end position="433"/>
    </location>
</feature>
<keyword evidence="3" id="KW-0547">Nucleotide-binding</keyword>
<keyword evidence="4 8" id="KW-0418">Kinase</keyword>
<evidence type="ECO:0000259" key="7">
    <source>
        <dbReference type="PROSITE" id="PS51158"/>
    </source>
</evidence>
<reference evidence="8" key="1">
    <citation type="submission" date="2023-03" db="EMBL/GenBank/DDBJ databases">
        <title>Massive genome expansion in bonnet fungi (Mycena s.s.) driven by repeated elements and novel gene families across ecological guilds.</title>
        <authorList>
            <consortium name="Lawrence Berkeley National Laboratory"/>
            <person name="Harder C.B."/>
            <person name="Miyauchi S."/>
            <person name="Viragh M."/>
            <person name="Kuo A."/>
            <person name="Thoen E."/>
            <person name="Andreopoulos B."/>
            <person name="Lu D."/>
            <person name="Skrede I."/>
            <person name="Drula E."/>
            <person name="Henrissat B."/>
            <person name="Morin E."/>
            <person name="Kohler A."/>
            <person name="Barry K."/>
            <person name="LaButti K."/>
            <person name="Morin E."/>
            <person name="Salamov A."/>
            <person name="Lipzen A."/>
            <person name="Mereny Z."/>
            <person name="Hegedus B."/>
            <person name="Baldrian P."/>
            <person name="Stursova M."/>
            <person name="Weitz H."/>
            <person name="Taylor A."/>
            <person name="Grigoriev I.V."/>
            <person name="Nagy L.G."/>
            <person name="Martin F."/>
            <person name="Kauserud H."/>
        </authorList>
    </citation>
    <scope>NUCLEOTIDE SEQUENCE</scope>
    <source>
        <strain evidence="8">CBHHK173m</strain>
    </source>
</reference>
<evidence type="ECO:0000256" key="6">
    <source>
        <dbReference type="SAM" id="MobiDB-lite"/>
    </source>
</evidence>
<evidence type="ECO:0000256" key="2">
    <source>
        <dbReference type="ARBA" id="ARBA00022679"/>
    </source>
</evidence>
<accession>A0AAD6XTR8</accession>
<keyword evidence="1" id="KW-0723">Serine/threonine-protein kinase</keyword>
<keyword evidence="2" id="KW-0808">Transferase</keyword>
<dbReference type="PANTHER" id="PTHR45992">
    <property type="entry name" value="EUKARYOTIC ELONGATION FACTOR 2 KINASE-RELATED"/>
    <property type="match status" value="1"/>
</dbReference>
<organism evidence="8 9">
    <name type="scientific">Mycena belliarum</name>
    <dbReference type="NCBI Taxonomy" id="1033014"/>
    <lineage>
        <taxon>Eukaryota</taxon>
        <taxon>Fungi</taxon>
        <taxon>Dikarya</taxon>
        <taxon>Basidiomycota</taxon>
        <taxon>Agaricomycotina</taxon>
        <taxon>Agaricomycetes</taxon>
        <taxon>Agaricomycetidae</taxon>
        <taxon>Agaricales</taxon>
        <taxon>Marasmiineae</taxon>
        <taxon>Mycenaceae</taxon>
        <taxon>Mycena</taxon>
    </lineage>
</organism>
<gene>
    <name evidence="8" type="ORF">B0H15DRAFT_745076</name>
</gene>
<evidence type="ECO:0000256" key="1">
    <source>
        <dbReference type="ARBA" id="ARBA00022527"/>
    </source>
</evidence>
<evidence type="ECO:0000256" key="5">
    <source>
        <dbReference type="ARBA" id="ARBA00022840"/>
    </source>
</evidence>